<keyword evidence="2 6" id="KW-0812">Transmembrane</keyword>
<evidence type="ECO:0000313" key="8">
    <source>
        <dbReference type="Proteomes" id="UP000522163"/>
    </source>
</evidence>
<reference evidence="7 8" key="1">
    <citation type="submission" date="2020-08" db="EMBL/GenBank/DDBJ databases">
        <title>Genomic Encyclopedia of Type Strains, Phase IV (KMG-IV): sequencing the most valuable type-strain genomes for metagenomic binning, comparative biology and taxonomic classification.</title>
        <authorList>
            <person name="Goeker M."/>
        </authorList>
    </citation>
    <scope>NUCLEOTIDE SEQUENCE [LARGE SCALE GENOMIC DNA]</scope>
    <source>
        <strain evidence="7 8">DSM 17245</strain>
    </source>
</reference>
<evidence type="ECO:0000256" key="2">
    <source>
        <dbReference type="ARBA" id="ARBA00022692"/>
    </source>
</evidence>
<gene>
    <name evidence="7" type="ORF">HNQ46_001378</name>
</gene>
<keyword evidence="4 6" id="KW-1133">Transmembrane helix</keyword>
<comment type="caution">
    <text evidence="7">The sequence shown here is derived from an EMBL/GenBank/DDBJ whole genome shotgun (WGS) entry which is preliminary data.</text>
</comment>
<keyword evidence="3" id="KW-0133">Cell shape</keyword>
<feature type="transmembrane region" description="Helical" evidence="6">
    <location>
        <begin position="356"/>
        <end position="375"/>
    </location>
</feature>
<dbReference type="GO" id="GO:0032153">
    <property type="term" value="C:cell division site"/>
    <property type="evidence" value="ECO:0007669"/>
    <property type="project" value="TreeGrafter"/>
</dbReference>
<comment type="subcellular location">
    <subcellularLocation>
        <location evidence="1">Membrane</location>
        <topology evidence="1">Multi-pass membrane protein</topology>
    </subcellularLocation>
</comment>
<protein>
    <submittedName>
        <fullName evidence="7">Rod shape determining protein RodA</fullName>
    </submittedName>
</protein>
<dbReference type="InterPro" id="IPR001182">
    <property type="entry name" value="FtsW/RodA"/>
</dbReference>
<dbReference type="GO" id="GO:0008360">
    <property type="term" value="P:regulation of cell shape"/>
    <property type="evidence" value="ECO:0007669"/>
    <property type="project" value="UniProtKB-KW"/>
</dbReference>
<feature type="transmembrane region" description="Helical" evidence="6">
    <location>
        <begin position="12"/>
        <end position="32"/>
    </location>
</feature>
<evidence type="ECO:0000256" key="6">
    <source>
        <dbReference type="SAM" id="Phobius"/>
    </source>
</evidence>
<feature type="transmembrane region" description="Helical" evidence="6">
    <location>
        <begin position="147"/>
        <end position="173"/>
    </location>
</feature>
<evidence type="ECO:0000256" key="3">
    <source>
        <dbReference type="ARBA" id="ARBA00022960"/>
    </source>
</evidence>
<dbReference type="GO" id="GO:0005886">
    <property type="term" value="C:plasma membrane"/>
    <property type="evidence" value="ECO:0007669"/>
    <property type="project" value="TreeGrafter"/>
</dbReference>
<feature type="transmembrane region" description="Helical" evidence="6">
    <location>
        <begin position="76"/>
        <end position="94"/>
    </location>
</feature>
<feature type="transmembrane region" description="Helical" evidence="6">
    <location>
        <begin position="44"/>
        <end position="64"/>
    </location>
</feature>
<proteinExistence type="predicted"/>
<feature type="transmembrane region" description="Helical" evidence="6">
    <location>
        <begin position="319"/>
        <end position="344"/>
    </location>
</feature>
<feature type="transmembrane region" description="Helical" evidence="6">
    <location>
        <begin position="292"/>
        <end position="312"/>
    </location>
</feature>
<dbReference type="PANTHER" id="PTHR30474">
    <property type="entry name" value="CELL CYCLE PROTEIN"/>
    <property type="match status" value="1"/>
</dbReference>
<evidence type="ECO:0000256" key="4">
    <source>
        <dbReference type="ARBA" id="ARBA00022989"/>
    </source>
</evidence>
<dbReference type="Proteomes" id="UP000522163">
    <property type="component" value="Unassembled WGS sequence"/>
</dbReference>
<dbReference type="RefSeq" id="WP_183684019.1">
    <property type="nucleotide sequence ID" value="NZ_CAUQUA010000003.1"/>
</dbReference>
<dbReference type="GO" id="GO:0015648">
    <property type="term" value="F:lipid-linked peptidoglycan transporter activity"/>
    <property type="evidence" value="ECO:0007669"/>
    <property type="project" value="TreeGrafter"/>
</dbReference>
<feature type="transmembrane region" description="Helical" evidence="6">
    <location>
        <begin position="185"/>
        <end position="204"/>
    </location>
</feature>
<keyword evidence="5 6" id="KW-0472">Membrane</keyword>
<evidence type="ECO:0000313" key="7">
    <source>
        <dbReference type="EMBL" id="MBB6041398.1"/>
    </source>
</evidence>
<accession>A0A7W9SFW0</accession>
<name>A0A7W9SFW0_9FIRM</name>
<dbReference type="EMBL" id="JACHHH010000006">
    <property type="protein sequence ID" value="MBB6041398.1"/>
    <property type="molecule type" value="Genomic_DNA"/>
</dbReference>
<dbReference type="GeneID" id="85014917"/>
<sequence>MKWKLDYDFKQYDFRLVLYMIALNTIGIFIVRSATSAESFKDPLVVRQILGSFVGLAMCVGISLIDYRKICKWSPWIYVLSVLILAGVKIYGTASGHGATRWITVPVLGKVQPSEFVKVGLILFFADYLQKLKEDINHPHALLMEALYFSIPVGLVMIQPNLSTTIIMTVIVAAMTFASPLKLKWIFAFLGVVVVVLGLLFYLFSSGLYDKIPILQGYQVQRILTFLNPSENSNDYYQQMWSIMAIGSGMFNGKGLFNNSIFSVKNGNFLVEEDNDFIFAVIGEELGFRGSLIIIIIFLLIILECLIIAYRAKTLSGRLICVGVMAWIGFQTYTNIAVATGLFPNTGITLPFFSRGVSSLLSVYFGFGIVLNVALQRKT</sequence>
<dbReference type="Pfam" id="PF01098">
    <property type="entry name" value="FTSW_RODA_SPOVE"/>
    <property type="match status" value="1"/>
</dbReference>
<evidence type="ECO:0000256" key="1">
    <source>
        <dbReference type="ARBA" id="ARBA00004141"/>
    </source>
</evidence>
<dbReference type="PANTHER" id="PTHR30474:SF1">
    <property type="entry name" value="PEPTIDOGLYCAN GLYCOSYLTRANSFERASE MRDB"/>
    <property type="match status" value="1"/>
</dbReference>
<dbReference type="GO" id="GO:0051301">
    <property type="term" value="P:cell division"/>
    <property type="evidence" value="ECO:0007669"/>
    <property type="project" value="InterPro"/>
</dbReference>
<dbReference type="AlphaFoldDB" id="A0A7W9SFW0"/>
<organism evidence="7 8">
    <name type="scientific">Oribacterium sinus</name>
    <dbReference type="NCBI Taxonomy" id="237576"/>
    <lineage>
        <taxon>Bacteria</taxon>
        <taxon>Bacillati</taxon>
        <taxon>Bacillota</taxon>
        <taxon>Clostridia</taxon>
        <taxon>Lachnospirales</taxon>
        <taxon>Lachnospiraceae</taxon>
        <taxon>Oribacterium</taxon>
    </lineage>
</organism>
<evidence type="ECO:0000256" key="5">
    <source>
        <dbReference type="ARBA" id="ARBA00023136"/>
    </source>
</evidence>